<proteinExistence type="predicted"/>
<name>A0A8R1WXZ0_ACYPI</name>
<protein>
    <recommendedName>
        <fullName evidence="1">PiggyBac transposable element-derived protein domain-containing protein</fullName>
    </recommendedName>
</protein>
<evidence type="ECO:0000313" key="2">
    <source>
        <dbReference type="EnsemblMetazoa" id="XP_008178180.1"/>
    </source>
</evidence>
<dbReference type="PANTHER" id="PTHR46599:SF6">
    <property type="entry name" value="DUAL SPECIFICITY PHOSPHATASE 26"/>
    <property type="match status" value="1"/>
</dbReference>
<organism evidence="2 3">
    <name type="scientific">Acyrthosiphon pisum</name>
    <name type="common">Pea aphid</name>
    <dbReference type="NCBI Taxonomy" id="7029"/>
    <lineage>
        <taxon>Eukaryota</taxon>
        <taxon>Metazoa</taxon>
        <taxon>Ecdysozoa</taxon>
        <taxon>Arthropoda</taxon>
        <taxon>Hexapoda</taxon>
        <taxon>Insecta</taxon>
        <taxon>Pterygota</taxon>
        <taxon>Neoptera</taxon>
        <taxon>Paraneoptera</taxon>
        <taxon>Hemiptera</taxon>
        <taxon>Sternorrhyncha</taxon>
        <taxon>Aphidomorpha</taxon>
        <taxon>Aphidoidea</taxon>
        <taxon>Aphididae</taxon>
        <taxon>Macrosiphini</taxon>
        <taxon>Acyrthosiphon</taxon>
    </lineage>
</organism>
<dbReference type="AlphaFoldDB" id="A0A8R1WXZ0"/>
<dbReference type="GeneID" id="100168648"/>
<reference evidence="3" key="1">
    <citation type="submission" date="2010-06" db="EMBL/GenBank/DDBJ databases">
        <authorList>
            <person name="Jiang H."/>
            <person name="Abraham K."/>
            <person name="Ali S."/>
            <person name="Alsbrooks S.L."/>
            <person name="Anim B.N."/>
            <person name="Anosike U.S."/>
            <person name="Attaway T."/>
            <person name="Bandaranaike D.P."/>
            <person name="Battles P.K."/>
            <person name="Bell S.N."/>
            <person name="Bell A.V."/>
            <person name="Beltran B."/>
            <person name="Bickham C."/>
            <person name="Bustamante Y."/>
            <person name="Caleb T."/>
            <person name="Canada A."/>
            <person name="Cardenas V."/>
            <person name="Carter K."/>
            <person name="Chacko J."/>
            <person name="Chandrabose M.N."/>
            <person name="Chavez D."/>
            <person name="Chavez A."/>
            <person name="Chen L."/>
            <person name="Chu H.-S."/>
            <person name="Claassen K.J."/>
            <person name="Cockrell R."/>
            <person name="Collins M."/>
            <person name="Cooper J.A."/>
            <person name="Cree A."/>
            <person name="Curry S.M."/>
            <person name="Da Y."/>
            <person name="Dao M.D."/>
            <person name="Das B."/>
            <person name="Davila M.-L."/>
            <person name="Davy-Carroll L."/>
            <person name="Denson S."/>
            <person name="Dinh H."/>
            <person name="Ebong V.E."/>
            <person name="Edwards J.R."/>
            <person name="Egan A."/>
            <person name="El-Daye J."/>
            <person name="Escobedo L."/>
            <person name="Fernandez S."/>
            <person name="Fernando P.R."/>
            <person name="Flagg N."/>
            <person name="Forbes L.D."/>
            <person name="Fowler R.G."/>
            <person name="Fu Q."/>
            <person name="Gabisi R.A."/>
            <person name="Ganer J."/>
            <person name="Garbino Pronczuk A."/>
            <person name="Garcia R.M."/>
            <person name="Garner T."/>
            <person name="Garrett T.E."/>
            <person name="Gonzalez D.A."/>
            <person name="Hamid H."/>
            <person name="Hawkins E.S."/>
            <person name="Hirani K."/>
            <person name="Hogues M.E."/>
            <person name="Hollins B."/>
            <person name="Hsiao C.-H."/>
            <person name="Jabil R."/>
            <person name="James M.L."/>
            <person name="Jhangiani S.N."/>
            <person name="Johnson B."/>
            <person name="Johnson Q."/>
            <person name="Joshi V."/>
            <person name="Kalu J.B."/>
            <person name="Kam C."/>
            <person name="Kashfia A."/>
            <person name="Keebler J."/>
            <person name="Kisamo H."/>
            <person name="Kovar C.L."/>
            <person name="Lago L.A."/>
            <person name="Lai C.-Y."/>
            <person name="Laidlaw J."/>
            <person name="Lara F."/>
            <person name="Le T.-K."/>
            <person name="Lee S.L."/>
            <person name="Legall F.H."/>
            <person name="Lemon S.J."/>
            <person name="Lewis L.R."/>
            <person name="Li B."/>
            <person name="Liu Y."/>
            <person name="Liu Y.-S."/>
            <person name="Lopez J."/>
            <person name="Lozado R.J."/>
            <person name="Lu J."/>
            <person name="Madu R.C."/>
            <person name="Maheshwari M."/>
            <person name="Maheshwari R."/>
            <person name="Malloy K."/>
            <person name="Martinez E."/>
            <person name="Mathew T."/>
            <person name="Mercado I.C."/>
            <person name="Mercado C."/>
            <person name="Meyer B."/>
            <person name="Montgomery K."/>
            <person name="Morgan M.B."/>
            <person name="Munidasa M."/>
            <person name="Nazareth L.V."/>
            <person name="Nelson J."/>
            <person name="Ng B.M."/>
            <person name="Nguyen N.B."/>
            <person name="Nguyen P.Q."/>
            <person name="Nguyen T."/>
            <person name="Obregon M."/>
            <person name="Okwuonu G.O."/>
            <person name="Onwere C.G."/>
            <person name="Orozco G."/>
            <person name="Parra A."/>
            <person name="Patel S."/>
            <person name="Patil S."/>
            <person name="Perez A."/>
            <person name="Perez Y."/>
            <person name="Pham C."/>
            <person name="Primus E.L."/>
            <person name="Pu L.-L."/>
            <person name="Puazo M."/>
            <person name="Qin X."/>
            <person name="Quiroz J.B."/>
            <person name="Reese J."/>
            <person name="Richards S."/>
            <person name="Rives C.M."/>
            <person name="Robberts R."/>
            <person name="Ruiz S.J."/>
            <person name="Ruiz M.J."/>
            <person name="Santibanez J."/>
            <person name="Schneider B.W."/>
            <person name="Sisson I."/>
            <person name="Smith M."/>
            <person name="Sodergren E."/>
            <person name="Song X.-Z."/>
            <person name="Song B.B."/>
            <person name="Summersgill H."/>
            <person name="Thelus R."/>
            <person name="Thornton R.D."/>
            <person name="Trejos Z.Y."/>
            <person name="Usmani K."/>
            <person name="Vattathil S."/>
            <person name="Villasana D."/>
            <person name="Walker D.L."/>
            <person name="Wang S."/>
            <person name="Wang K."/>
            <person name="White C.S."/>
            <person name="Williams A.C."/>
            <person name="Williamson J."/>
            <person name="Wilson K."/>
            <person name="Woghiren I.O."/>
            <person name="Woodworth J.R."/>
            <person name="Worley K.C."/>
            <person name="Wright R.A."/>
            <person name="Wu W."/>
            <person name="Young L."/>
            <person name="Zhang L."/>
            <person name="Zhang J."/>
            <person name="Zhu Y."/>
            <person name="Muzny D.M."/>
            <person name="Weinstock G."/>
            <person name="Gibbs R.A."/>
        </authorList>
    </citation>
    <scope>NUCLEOTIDE SEQUENCE [LARGE SCALE GENOMIC DNA]</scope>
    <source>
        <strain evidence="3">LSR1</strain>
    </source>
</reference>
<feature type="domain" description="PiggyBac transposable element-derived protein" evidence="1">
    <location>
        <begin position="187"/>
        <end position="448"/>
    </location>
</feature>
<reference evidence="2" key="2">
    <citation type="submission" date="2022-06" db="UniProtKB">
        <authorList>
            <consortium name="EnsemblMetazoa"/>
        </authorList>
    </citation>
    <scope>IDENTIFICATION</scope>
</reference>
<dbReference type="PANTHER" id="PTHR46599">
    <property type="entry name" value="PIGGYBAC TRANSPOSABLE ELEMENT-DERIVED PROTEIN 4"/>
    <property type="match status" value="1"/>
</dbReference>
<dbReference type="EnsemblMetazoa" id="XM_008179958.1">
    <property type="protein sequence ID" value="XP_008178180.1"/>
    <property type="gene ID" value="LOC100168648"/>
</dbReference>
<evidence type="ECO:0000313" key="3">
    <source>
        <dbReference type="Proteomes" id="UP000007819"/>
    </source>
</evidence>
<accession>A0A8R1WXZ0</accession>
<sequence>MAAQRYTASDDILQCLQELSDEDFLEDGNDDDIDYEPEFIEQDDVSSDSEQSLFDENNLPAGDDVSDDDYFFYVGKDGETLWISNSDALNTTRRRTRAKNIVKIFPGPKGSAKNTLTPLDAFSKIISPDMVDRIVTYTNIYIMKTLALNVALRAEKGEEPRQRDLKSTSRNEIMALTGVHFLLHQKRSLRLDDVTDRKDREKIDKLAAVREFQSDFVKNCQNSYSVGEFVTIDEMLVAFRGRCGFIHYMPQKPAKYGLKYYALCDSKTFYTYSLELYCGKQLVGPYDNNSNKPTDIVKRLVEPIKNSNRNLTTDNYYTSYPLAEDLLQVGLTLLGTMKRNKREIPPEFISEKNLQVGFSLSGFQNDMSLTSYVTKKKKCVIILSTMHDTVDIDPDTHKPETIMDYNSTKGGVDSVDQMCSTYSTSRKTRRWTMTVFFRILDIAGINSYKIYLANNLENNIRRKEYLKTLAISLMQEHWRERAQI</sequence>
<dbReference type="Proteomes" id="UP000007819">
    <property type="component" value="Chromosome X"/>
</dbReference>
<dbReference type="Pfam" id="PF13843">
    <property type="entry name" value="DDE_Tnp_1_7"/>
    <property type="match status" value="1"/>
</dbReference>
<dbReference type="KEGG" id="api:100168648"/>
<evidence type="ECO:0000259" key="1">
    <source>
        <dbReference type="Pfam" id="PF13843"/>
    </source>
</evidence>
<dbReference type="InterPro" id="IPR029526">
    <property type="entry name" value="PGBD"/>
</dbReference>
<dbReference type="OrthoDB" id="6607814at2759"/>
<keyword evidence="3" id="KW-1185">Reference proteome</keyword>
<dbReference type="RefSeq" id="XP_008178180.1">
    <property type="nucleotide sequence ID" value="XM_008179958.1"/>
</dbReference>